<keyword evidence="2" id="KW-1185">Reference proteome</keyword>
<comment type="caution">
    <text evidence="1">The sequence shown here is derived from an EMBL/GenBank/DDBJ whole genome shotgun (WGS) entry which is preliminary data.</text>
</comment>
<dbReference type="AlphaFoldDB" id="A0AAW0FIX1"/>
<dbReference type="EMBL" id="JASBNA010000094">
    <property type="protein sequence ID" value="KAK7677142.1"/>
    <property type="molecule type" value="Genomic_DNA"/>
</dbReference>
<accession>A0AAW0FIX1</accession>
<gene>
    <name evidence="1" type="ORF">QCA50_019851</name>
</gene>
<reference evidence="1 2" key="1">
    <citation type="submission" date="2022-09" db="EMBL/GenBank/DDBJ databases">
        <authorList>
            <person name="Palmer J.M."/>
        </authorList>
    </citation>
    <scope>NUCLEOTIDE SEQUENCE [LARGE SCALE GENOMIC DNA]</scope>
    <source>
        <strain evidence="1 2">DSM 7382</strain>
    </source>
</reference>
<proteinExistence type="predicted"/>
<organism evidence="1 2">
    <name type="scientific">Cerrena zonata</name>
    <dbReference type="NCBI Taxonomy" id="2478898"/>
    <lineage>
        <taxon>Eukaryota</taxon>
        <taxon>Fungi</taxon>
        <taxon>Dikarya</taxon>
        <taxon>Basidiomycota</taxon>
        <taxon>Agaricomycotina</taxon>
        <taxon>Agaricomycetes</taxon>
        <taxon>Polyporales</taxon>
        <taxon>Cerrenaceae</taxon>
        <taxon>Cerrena</taxon>
    </lineage>
</organism>
<sequence length="73" mass="8396">MLKHSRFTIPIQDWTHPRRNLFCSNLSSHFVWLYSLMCESLILDPSGSDVLGPQDMVSDVVYERVKNLGALTE</sequence>
<name>A0AAW0FIX1_9APHY</name>
<evidence type="ECO:0000313" key="1">
    <source>
        <dbReference type="EMBL" id="KAK7677142.1"/>
    </source>
</evidence>
<protein>
    <submittedName>
        <fullName evidence="1">Uncharacterized protein</fullName>
    </submittedName>
</protein>
<dbReference type="Proteomes" id="UP001385951">
    <property type="component" value="Unassembled WGS sequence"/>
</dbReference>
<evidence type="ECO:0000313" key="2">
    <source>
        <dbReference type="Proteomes" id="UP001385951"/>
    </source>
</evidence>